<sequence length="45" mass="5274">MCSKACSAFAFYLKLFLILNMNPDWKYRNTQICFSTLKHPSLLQS</sequence>
<evidence type="ECO:0000313" key="2">
    <source>
        <dbReference type="Proteomes" id="UP000018419"/>
    </source>
</evidence>
<evidence type="ECO:0000313" key="1">
    <source>
        <dbReference type="EMBL" id="EET83074.1"/>
    </source>
</evidence>
<gene>
    <name evidence="1" type="ORF">ACIRA0001_3145</name>
</gene>
<accession>A0ABP2GMT7</accession>
<proteinExistence type="predicted"/>
<organism evidence="1 2">
    <name type="scientific">Acinetobacter radioresistens SK82</name>
    <dbReference type="NCBI Taxonomy" id="596318"/>
    <lineage>
        <taxon>Bacteria</taxon>
        <taxon>Pseudomonadati</taxon>
        <taxon>Pseudomonadota</taxon>
        <taxon>Gammaproteobacteria</taxon>
        <taxon>Moraxellales</taxon>
        <taxon>Moraxellaceae</taxon>
        <taxon>Acinetobacter</taxon>
    </lineage>
</organism>
<keyword evidence="2" id="KW-1185">Reference proteome</keyword>
<dbReference type="Proteomes" id="UP000018419">
    <property type="component" value="Unassembled WGS sequence"/>
</dbReference>
<name>A0ABP2GMT7_ACIRA</name>
<protein>
    <submittedName>
        <fullName evidence="1">Uncharacterized protein</fullName>
    </submittedName>
</protein>
<dbReference type="EMBL" id="ACVR01000025">
    <property type="protein sequence ID" value="EET83074.1"/>
    <property type="molecule type" value="Genomic_DNA"/>
</dbReference>
<reference evidence="1 2" key="1">
    <citation type="submission" date="2009-07" db="EMBL/GenBank/DDBJ databases">
        <authorList>
            <person name="Madupu R."/>
            <person name="Durkin A.S."/>
            <person name="Torralba M."/>
            <person name="Methe B."/>
            <person name="Sutton G.G."/>
            <person name="Strausberg R.L."/>
            <person name="Nelson K.E."/>
        </authorList>
    </citation>
    <scope>NUCLEOTIDE SEQUENCE [LARGE SCALE GENOMIC DNA]</scope>
    <source>
        <strain evidence="1 2">SK82</strain>
    </source>
</reference>
<comment type="caution">
    <text evidence="1">The sequence shown here is derived from an EMBL/GenBank/DDBJ whole genome shotgun (WGS) entry which is preliminary data.</text>
</comment>